<evidence type="ECO:0000313" key="3">
    <source>
        <dbReference type="EMBL" id="GJF09595.1"/>
    </source>
</evidence>
<reference evidence="3 4" key="1">
    <citation type="submission" date="2021-08" db="EMBL/GenBank/DDBJ databases">
        <title>Draft genome sequence of Mycolicibacterium sp. NGTWS1702 strain.</title>
        <authorList>
            <person name="Matsumoto M."/>
            <person name="Tang B.C.C."/>
            <person name="Machida Y."/>
            <person name="Matoyama H."/>
            <person name="Kishihara T."/>
            <person name="Sato S."/>
            <person name="Kondo I."/>
            <person name="Sano M."/>
            <person name="Kato G."/>
        </authorList>
    </citation>
    <scope>NUCLEOTIDE SEQUENCE [LARGE SCALE GENOMIC DNA]</scope>
    <source>
        <strain evidence="3 4">NGTWSNA01</strain>
    </source>
</reference>
<protein>
    <submittedName>
        <fullName evidence="3">Restriction modification system DNA specificity domain-containing protein</fullName>
    </submittedName>
</protein>
<evidence type="ECO:0000256" key="2">
    <source>
        <dbReference type="ARBA" id="ARBA00023125"/>
    </source>
</evidence>
<dbReference type="Gene3D" id="3.90.220.20">
    <property type="entry name" value="DNA methylase specificity domains"/>
    <property type="match status" value="2"/>
</dbReference>
<keyword evidence="4" id="KW-1185">Reference proteome</keyword>
<keyword evidence="1" id="KW-0680">Restriction system</keyword>
<sequence>MTRYVEMVDVGYDWLPPIPAHWEIKPFRRIFEESSEVNGADPVGVMLSVSGYRGVEPKKYDHASQMRAAEMLETYRVVRPGQLAVNTMWLNYAGLGISEHLGYVSPAYRSYWVRAECDGRYLHHLLRSEAYVKGYTGHLRGIRPNSLQMDRDTLMRWPILLPSVPEQGAIADYLDRETAQMDTLIEEQQLLIEMLQERRVAVVDSLLTTGVNSDVPQIATGTSWIPTLPRGWQAIPAKRVLSFGPSNGVSPEAGDAGGVKSLSLAAIRDGRVSAGPDVTKVVDRTGIANIEDYRLYPNDILLVRGNGNVDLVARAGLVGAEFATDEYIYPDLLIRVRVNSSMLPEFFVWACNATATRAQVRAQARTAVGTFKVAGGMVQSLVLPLPPLDEQRRIVAHLDEQTAKIDSLIAETERFIELSRERRSALITAAVTGQIDVREVA</sequence>
<evidence type="ECO:0000313" key="4">
    <source>
        <dbReference type="Proteomes" id="UP001060504"/>
    </source>
</evidence>
<organism evidence="3 4">
    <name type="scientific">Mycolicibacterium cyprinidarum</name>
    <dbReference type="NCBI Taxonomy" id="2860311"/>
    <lineage>
        <taxon>Bacteria</taxon>
        <taxon>Bacillati</taxon>
        <taxon>Actinomycetota</taxon>
        <taxon>Actinomycetes</taxon>
        <taxon>Mycobacteriales</taxon>
        <taxon>Mycobacteriaceae</taxon>
        <taxon>Mycolicibacterium</taxon>
    </lineage>
</organism>
<dbReference type="SUPFAM" id="SSF116734">
    <property type="entry name" value="DNA methylase specificity domain"/>
    <property type="match status" value="2"/>
</dbReference>
<dbReference type="Proteomes" id="UP001060504">
    <property type="component" value="Unassembled WGS sequence"/>
</dbReference>
<gene>
    <name evidence="3" type="ORF">NGTWS1702_04080</name>
</gene>
<accession>A0ABQ4V817</accession>
<evidence type="ECO:0000256" key="1">
    <source>
        <dbReference type="ARBA" id="ARBA00022747"/>
    </source>
</evidence>
<keyword evidence="2" id="KW-0238">DNA-binding</keyword>
<dbReference type="PANTHER" id="PTHR43140:SF1">
    <property type="entry name" value="TYPE I RESTRICTION ENZYME ECOKI SPECIFICITY SUBUNIT"/>
    <property type="match status" value="1"/>
</dbReference>
<comment type="caution">
    <text evidence="3">The sequence shown here is derived from an EMBL/GenBank/DDBJ whole genome shotgun (WGS) entry which is preliminary data.</text>
</comment>
<dbReference type="InterPro" id="IPR051212">
    <property type="entry name" value="Type-I_RE_S_subunit"/>
</dbReference>
<dbReference type="EMBL" id="BPRH01000455">
    <property type="protein sequence ID" value="GJF09595.1"/>
    <property type="molecule type" value="Genomic_DNA"/>
</dbReference>
<dbReference type="PANTHER" id="PTHR43140">
    <property type="entry name" value="TYPE-1 RESTRICTION ENZYME ECOKI SPECIFICITY PROTEIN"/>
    <property type="match status" value="1"/>
</dbReference>
<dbReference type="InterPro" id="IPR044946">
    <property type="entry name" value="Restrct_endonuc_typeI_TRD_sf"/>
</dbReference>
<proteinExistence type="predicted"/>
<name>A0ABQ4V817_9MYCO</name>